<feature type="chain" id="PRO_5026776450" description="EB domain-containing protein" evidence="1">
    <location>
        <begin position="28"/>
        <end position="155"/>
    </location>
</feature>
<dbReference type="AlphaFoldDB" id="A0A6J5XBM9"/>
<dbReference type="EMBL" id="CAEKKB010000005">
    <property type="protein sequence ID" value="CAB4309422.1"/>
    <property type="molecule type" value="Genomic_DNA"/>
</dbReference>
<reference evidence="3" key="1">
    <citation type="journal article" date="2020" name="Genome Biol.">
        <title>Gamete binning: chromosome-level and haplotype-resolved genome assembly enabled by high-throughput single-cell sequencing of gamete genomes.</title>
        <authorList>
            <person name="Campoy J.A."/>
            <person name="Sun H."/>
            <person name="Goel M."/>
            <person name="Jiao W.-B."/>
            <person name="Folz-Donahue K."/>
            <person name="Wang N."/>
            <person name="Rubio M."/>
            <person name="Liu C."/>
            <person name="Kukat C."/>
            <person name="Ruiz D."/>
            <person name="Huettel B."/>
            <person name="Schneeberger K."/>
        </authorList>
    </citation>
    <scope>NUCLEOTIDE SEQUENCE [LARGE SCALE GENOMIC DNA]</scope>
    <source>
        <strain evidence="3">cv. Rojo Pasion</strain>
    </source>
</reference>
<evidence type="ECO:0000313" key="3">
    <source>
        <dbReference type="Proteomes" id="UP000507245"/>
    </source>
</evidence>
<dbReference type="Proteomes" id="UP000507245">
    <property type="component" value="Unassembled WGS sequence"/>
</dbReference>
<accession>A0A6J5XBM9</accession>
<organism evidence="2 3">
    <name type="scientific">Prunus armeniaca</name>
    <name type="common">Apricot</name>
    <name type="synonym">Armeniaca vulgaris</name>
    <dbReference type="NCBI Taxonomy" id="36596"/>
    <lineage>
        <taxon>Eukaryota</taxon>
        <taxon>Viridiplantae</taxon>
        <taxon>Streptophyta</taxon>
        <taxon>Embryophyta</taxon>
        <taxon>Tracheophyta</taxon>
        <taxon>Spermatophyta</taxon>
        <taxon>Magnoliopsida</taxon>
        <taxon>eudicotyledons</taxon>
        <taxon>Gunneridae</taxon>
        <taxon>Pentapetalae</taxon>
        <taxon>rosids</taxon>
        <taxon>fabids</taxon>
        <taxon>Rosales</taxon>
        <taxon>Rosaceae</taxon>
        <taxon>Amygdaloideae</taxon>
        <taxon>Amygdaleae</taxon>
        <taxon>Prunus</taxon>
    </lineage>
</organism>
<gene>
    <name evidence="2" type="ORF">ORAREDHAP_LOCUS30571</name>
</gene>
<proteinExistence type="predicted"/>
<evidence type="ECO:0008006" key="4">
    <source>
        <dbReference type="Google" id="ProtNLM"/>
    </source>
</evidence>
<evidence type="ECO:0000313" key="2">
    <source>
        <dbReference type="EMBL" id="CAB4309422.1"/>
    </source>
</evidence>
<name>A0A6J5XBM9_PRUAR</name>
<sequence length="155" mass="16901">MEKATSKAAIFIVFLVIASCVPSFSEAMVIKRRCSTTADCETFPCYSKEFKKICVDNLCECKIPNSDGSAQTTENERPCSSQKDCDKINFLCRSGTLKCVNGKCECKIPNSDGSAQTTENERPCSSQKDCAKINFLCRSGTLKCVNGKCICVGVN</sequence>
<dbReference type="PROSITE" id="PS51257">
    <property type="entry name" value="PROKAR_LIPOPROTEIN"/>
    <property type="match status" value="1"/>
</dbReference>
<keyword evidence="1" id="KW-0732">Signal</keyword>
<feature type="signal peptide" evidence="1">
    <location>
        <begin position="1"/>
        <end position="27"/>
    </location>
</feature>
<keyword evidence="3" id="KW-1185">Reference proteome</keyword>
<protein>
    <recommendedName>
        <fullName evidence="4">EB domain-containing protein</fullName>
    </recommendedName>
</protein>
<evidence type="ECO:0000256" key="1">
    <source>
        <dbReference type="SAM" id="SignalP"/>
    </source>
</evidence>